<reference evidence="2" key="1">
    <citation type="submission" date="2017-02" db="EMBL/GenBank/DDBJ databases">
        <title>Comparative genomics and description of representatives of a novel lineage of planctomycetes thriving in anoxic sediments.</title>
        <authorList>
            <person name="Spring S."/>
            <person name="Bunk B."/>
            <person name="Sproer C."/>
        </authorList>
    </citation>
    <scope>NUCLEOTIDE SEQUENCE [LARGE SCALE GENOMIC DNA]</scope>
    <source>
        <strain evidence="2">ST-NAGAB-D1</strain>
    </source>
</reference>
<dbReference type="EMBL" id="CP019791">
    <property type="protein sequence ID" value="AQT68434.1"/>
    <property type="molecule type" value="Genomic_DNA"/>
</dbReference>
<dbReference type="KEGG" id="alus:STSP2_01598"/>
<dbReference type="AlphaFoldDB" id="A0A1U9NL30"/>
<name>A0A1U9NL30_9BACT</name>
<accession>A0A1U9NL30</accession>
<organism evidence="1 2">
    <name type="scientific">Anaerohalosphaera lusitana</name>
    <dbReference type="NCBI Taxonomy" id="1936003"/>
    <lineage>
        <taxon>Bacteria</taxon>
        <taxon>Pseudomonadati</taxon>
        <taxon>Planctomycetota</taxon>
        <taxon>Phycisphaerae</taxon>
        <taxon>Sedimentisphaerales</taxon>
        <taxon>Anaerohalosphaeraceae</taxon>
        <taxon>Anaerohalosphaera</taxon>
    </lineage>
</organism>
<keyword evidence="2" id="KW-1185">Reference proteome</keyword>
<proteinExistence type="predicted"/>
<gene>
    <name evidence="1" type="ORF">STSP2_01598</name>
</gene>
<protein>
    <submittedName>
        <fullName evidence="1">Uncharacterized protein</fullName>
    </submittedName>
</protein>
<evidence type="ECO:0000313" key="1">
    <source>
        <dbReference type="EMBL" id="AQT68434.1"/>
    </source>
</evidence>
<dbReference type="Proteomes" id="UP000189674">
    <property type="component" value="Chromosome"/>
</dbReference>
<evidence type="ECO:0000313" key="2">
    <source>
        <dbReference type="Proteomes" id="UP000189674"/>
    </source>
</evidence>
<sequence>MAGVWLKAVLKLLLVEYDFGGMPAVEAGSGCRSGAVSVLAENSAGLSSYWMVVGLVFVVSAAVDRSGLEFVDPFDGLVL</sequence>